<comment type="caution">
    <text evidence="8">The sequence shown here is derived from an EMBL/GenBank/DDBJ whole genome shotgun (WGS) entry which is preliminary data.</text>
</comment>
<dbReference type="Proteomes" id="UP000193411">
    <property type="component" value="Unassembled WGS sequence"/>
</dbReference>
<dbReference type="InterPro" id="IPR019787">
    <property type="entry name" value="Znf_PHD-finger"/>
</dbReference>
<dbReference type="Pfam" id="PF00628">
    <property type="entry name" value="PHD"/>
    <property type="match status" value="1"/>
</dbReference>
<reference evidence="8 9" key="1">
    <citation type="submission" date="2016-07" db="EMBL/GenBank/DDBJ databases">
        <title>Pervasive Adenine N6-methylation of Active Genes in Fungi.</title>
        <authorList>
            <consortium name="DOE Joint Genome Institute"/>
            <person name="Mondo S.J."/>
            <person name="Dannebaum R.O."/>
            <person name="Kuo R.C."/>
            <person name="Labutti K."/>
            <person name="Haridas S."/>
            <person name="Kuo A."/>
            <person name="Salamov A."/>
            <person name="Ahrendt S.R."/>
            <person name="Lipzen A."/>
            <person name="Sullivan W."/>
            <person name="Andreopoulos W.B."/>
            <person name="Clum A."/>
            <person name="Lindquist E."/>
            <person name="Daum C."/>
            <person name="Ramamoorthy G.K."/>
            <person name="Gryganskyi A."/>
            <person name="Culley D."/>
            <person name="Magnuson J.K."/>
            <person name="James T.Y."/>
            <person name="O'Malley M.A."/>
            <person name="Stajich J.E."/>
            <person name="Spatafora J.W."/>
            <person name="Visel A."/>
            <person name="Grigoriev I.V."/>
        </authorList>
    </citation>
    <scope>NUCLEOTIDE SEQUENCE [LARGE SCALE GENOMIC DNA]</scope>
    <source>
        <strain evidence="8 9">PL171</strain>
    </source>
</reference>
<feature type="domain" description="PHD-type" evidence="7">
    <location>
        <begin position="11"/>
        <end position="59"/>
    </location>
</feature>
<dbReference type="PANTHER" id="PTHR46174">
    <property type="entry name" value="CXXC-TYPE ZINC FINGER PROTEIN 1"/>
    <property type="match status" value="1"/>
</dbReference>
<gene>
    <name evidence="8" type="ORF">BCR44DRAFT_124569</name>
</gene>
<dbReference type="PROSITE" id="PS50016">
    <property type="entry name" value="ZF_PHD_2"/>
    <property type="match status" value="1"/>
</dbReference>
<evidence type="ECO:0000256" key="6">
    <source>
        <dbReference type="PROSITE-ProRule" id="PRU00146"/>
    </source>
</evidence>
<dbReference type="SMART" id="SM00249">
    <property type="entry name" value="PHD"/>
    <property type="match status" value="1"/>
</dbReference>
<keyword evidence="4" id="KW-0862">Zinc</keyword>
<dbReference type="SUPFAM" id="SSF57903">
    <property type="entry name" value="FYVE/PHD zinc finger"/>
    <property type="match status" value="1"/>
</dbReference>
<dbReference type="PANTHER" id="PTHR46174:SF1">
    <property type="entry name" value="CXXC-TYPE ZINC FINGER PROTEIN 1"/>
    <property type="match status" value="1"/>
</dbReference>
<dbReference type="PROSITE" id="PS01359">
    <property type="entry name" value="ZF_PHD_1"/>
    <property type="match status" value="1"/>
</dbReference>
<evidence type="ECO:0000256" key="4">
    <source>
        <dbReference type="ARBA" id="ARBA00022833"/>
    </source>
</evidence>
<name>A0A1Y2H755_9FUNG</name>
<dbReference type="GO" id="GO:0008270">
    <property type="term" value="F:zinc ion binding"/>
    <property type="evidence" value="ECO:0007669"/>
    <property type="project" value="UniProtKB-KW"/>
</dbReference>
<keyword evidence="3 6" id="KW-0863">Zinc-finger</keyword>
<dbReference type="Gene3D" id="3.30.40.10">
    <property type="entry name" value="Zinc/RING finger domain, C3HC4 (zinc finger)"/>
    <property type="match status" value="1"/>
</dbReference>
<evidence type="ECO:0000313" key="9">
    <source>
        <dbReference type="Proteomes" id="UP000193411"/>
    </source>
</evidence>
<evidence type="ECO:0000313" key="8">
    <source>
        <dbReference type="EMBL" id="ORZ29533.1"/>
    </source>
</evidence>
<evidence type="ECO:0000256" key="2">
    <source>
        <dbReference type="ARBA" id="ARBA00022723"/>
    </source>
</evidence>
<feature type="non-terminal residue" evidence="8">
    <location>
        <position position="59"/>
    </location>
</feature>
<protein>
    <recommendedName>
        <fullName evidence="7">PHD-type domain-containing protein</fullName>
    </recommendedName>
</protein>
<sequence>MDGLTDSGQSKRVCICQQPYDGTAFMIECAMCDGWFHGSCIGLSPQDAVNITEYFCPDC</sequence>
<organism evidence="8 9">
    <name type="scientific">Catenaria anguillulae PL171</name>
    <dbReference type="NCBI Taxonomy" id="765915"/>
    <lineage>
        <taxon>Eukaryota</taxon>
        <taxon>Fungi</taxon>
        <taxon>Fungi incertae sedis</taxon>
        <taxon>Blastocladiomycota</taxon>
        <taxon>Blastocladiomycetes</taxon>
        <taxon>Blastocladiales</taxon>
        <taxon>Catenariaceae</taxon>
        <taxon>Catenaria</taxon>
    </lineage>
</organism>
<keyword evidence="5" id="KW-0539">Nucleus</keyword>
<comment type="subcellular location">
    <subcellularLocation>
        <location evidence="1">Nucleus</location>
    </subcellularLocation>
</comment>
<evidence type="ECO:0000256" key="5">
    <source>
        <dbReference type="ARBA" id="ARBA00023242"/>
    </source>
</evidence>
<dbReference type="InterPro" id="IPR037869">
    <property type="entry name" value="Spp1/CFP1"/>
</dbReference>
<dbReference type="InterPro" id="IPR019786">
    <property type="entry name" value="Zinc_finger_PHD-type_CS"/>
</dbReference>
<evidence type="ECO:0000256" key="1">
    <source>
        <dbReference type="ARBA" id="ARBA00004123"/>
    </source>
</evidence>
<dbReference type="STRING" id="765915.A0A1Y2H755"/>
<dbReference type="GO" id="GO:0048188">
    <property type="term" value="C:Set1C/COMPASS complex"/>
    <property type="evidence" value="ECO:0007669"/>
    <property type="project" value="InterPro"/>
</dbReference>
<dbReference type="AlphaFoldDB" id="A0A1Y2H755"/>
<dbReference type="InterPro" id="IPR013083">
    <property type="entry name" value="Znf_RING/FYVE/PHD"/>
</dbReference>
<evidence type="ECO:0000259" key="7">
    <source>
        <dbReference type="PROSITE" id="PS50016"/>
    </source>
</evidence>
<dbReference type="GO" id="GO:0045893">
    <property type="term" value="P:positive regulation of DNA-templated transcription"/>
    <property type="evidence" value="ECO:0007669"/>
    <property type="project" value="TreeGrafter"/>
</dbReference>
<evidence type="ECO:0000256" key="3">
    <source>
        <dbReference type="ARBA" id="ARBA00022771"/>
    </source>
</evidence>
<accession>A0A1Y2H755</accession>
<proteinExistence type="predicted"/>
<keyword evidence="2" id="KW-0479">Metal-binding</keyword>
<dbReference type="InterPro" id="IPR001965">
    <property type="entry name" value="Znf_PHD"/>
</dbReference>
<dbReference type="EMBL" id="MCFL01000161">
    <property type="protein sequence ID" value="ORZ29533.1"/>
    <property type="molecule type" value="Genomic_DNA"/>
</dbReference>
<dbReference type="InterPro" id="IPR011011">
    <property type="entry name" value="Znf_FYVE_PHD"/>
</dbReference>
<keyword evidence="9" id="KW-1185">Reference proteome</keyword>
<dbReference type="OrthoDB" id="436852at2759"/>